<protein>
    <recommendedName>
        <fullName evidence="6">Menaquinone biosynthesis decarboxylase</fullName>
    </recommendedName>
</protein>
<dbReference type="InterPro" id="IPR002830">
    <property type="entry name" value="UbiD"/>
</dbReference>
<dbReference type="PANTHER" id="PTHR30108">
    <property type="entry name" value="3-OCTAPRENYL-4-HYDROXYBENZOATE CARBOXY-LYASE-RELATED"/>
    <property type="match status" value="1"/>
</dbReference>
<dbReference type="InterPro" id="IPR049381">
    <property type="entry name" value="UbiD-like_C"/>
</dbReference>
<dbReference type="InterPro" id="IPR048304">
    <property type="entry name" value="UbiD_Rift_dom"/>
</dbReference>
<evidence type="ECO:0000259" key="3">
    <source>
        <dbReference type="Pfam" id="PF20695"/>
    </source>
</evidence>
<dbReference type="SUPFAM" id="SSF143968">
    <property type="entry name" value="UbiD C-terminal domain-like"/>
    <property type="match status" value="1"/>
</dbReference>
<evidence type="ECO:0000259" key="4">
    <source>
        <dbReference type="Pfam" id="PF20696"/>
    </source>
</evidence>
<comment type="similarity">
    <text evidence="1">Belongs to the UbiD family.</text>
</comment>
<evidence type="ECO:0000313" key="5">
    <source>
        <dbReference type="EMBL" id="SUZ79430.1"/>
    </source>
</evidence>
<accession>A0A381QKB6</accession>
<evidence type="ECO:0008006" key="6">
    <source>
        <dbReference type="Google" id="ProtNLM"/>
    </source>
</evidence>
<dbReference type="Pfam" id="PF01977">
    <property type="entry name" value="UbiD"/>
    <property type="match status" value="1"/>
</dbReference>
<dbReference type="SUPFAM" id="SSF50475">
    <property type="entry name" value="FMN-binding split barrel"/>
    <property type="match status" value="1"/>
</dbReference>
<dbReference type="GO" id="GO:0006744">
    <property type="term" value="P:ubiquinone biosynthetic process"/>
    <property type="evidence" value="ECO:0007669"/>
    <property type="project" value="TreeGrafter"/>
</dbReference>
<dbReference type="Pfam" id="PF20695">
    <property type="entry name" value="UbiD_N"/>
    <property type="match status" value="1"/>
</dbReference>
<reference evidence="5" key="1">
    <citation type="submission" date="2018-05" db="EMBL/GenBank/DDBJ databases">
        <authorList>
            <person name="Lanie J.A."/>
            <person name="Ng W.-L."/>
            <person name="Kazmierczak K.M."/>
            <person name="Andrzejewski T.M."/>
            <person name="Davidsen T.M."/>
            <person name="Wayne K.J."/>
            <person name="Tettelin H."/>
            <person name="Glass J.I."/>
            <person name="Rusch D."/>
            <person name="Podicherti R."/>
            <person name="Tsui H.-C.T."/>
            <person name="Winkler M.E."/>
        </authorList>
    </citation>
    <scope>NUCLEOTIDE SEQUENCE</scope>
</reference>
<dbReference type="EMBL" id="UINC01001386">
    <property type="protein sequence ID" value="SUZ79430.1"/>
    <property type="molecule type" value="Genomic_DNA"/>
</dbReference>
<dbReference type="InterPro" id="IPR022390">
    <property type="entry name" value="HBDC"/>
</dbReference>
<evidence type="ECO:0000256" key="1">
    <source>
        <dbReference type="ARBA" id="ARBA00010021"/>
    </source>
</evidence>
<dbReference type="AlphaFoldDB" id="A0A381QKB6"/>
<dbReference type="PANTHER" id="PTHR30108:SF17">
    <property type="entry name" value="FERULIC ACID DECARBOXYLASE 1"/>
    <property type="match status" value="1"/>
</dbReference>
<dbReference type="GO" id="GO:0005829">
    <property type="term" value="C:cytosol"/>
    <property type="evidence" value="ECO:0007669"/>
    <property type="project" value="TreeGrafter"/>
</dbReference>
<dbReference type="Pfam" id="PF20696">
    <property type="entry name" value="UbiD_C"/>
    <property type="match status" value="1"/>
</dbReference>
<name>A0A381QKB6_9ZZZZ</name>
<dbReference type="NCBIfam" id="TIGR00148">
    <property type="entry name" value="UbiD family decarboxylase"/>
    <property type="match status" value="1"/>
</dbReference>
<sequence>MHHDLNEFIAAIEARGMLSRVTEPVSPDLEICAVTDRASKSPGGGPGLLFEQPTGYDIPVATNLFGSLERMLLALGVESFDQVADEIEDLITPKTPSGILDAMKLLPVIGRLKDLMPKVVSAAKCQEVVNEDATLDELPILRCWPDDGGRYITFPLVITKDPETGARNIGAYRMQVYDGRTTAMHWQRHKGAAQHFRVAERLGKRLEVAVALSPDPIMAYAATAPMPEGLDELLLAGFLSRQRVELVKAVTVDLEVPCSAQIVLEGYVDPGERRREGPFGDHTGFYSLADDFPVFHLTCITRRQHPTYLTTVVGIPPMEDYYLGCASERIFLPLIRKTLPEIVDMHFPAEGIFHNCVFVSIDKRYPGHARKIMNAFWGLGQLMFSKIIIVVDSNVDVQNVSEVAWIVGTHIDPERDIQFTRGPVDDLEAASQIPAYGSKMGIDATKKWTSEGFIREWPTRVVTTPEASEIAERIWSQIASRFKE</sequence>
<organism evidence="5">
    <name type="scientific">marine metagenome</name>
    <dbReference type="NCBI Taxonomy" id="408172"/>
    <lineage>
        <taxon>unclassified sequences</taxon>
        <taxon>metagenomes</taxon>
        <taxon>ecological metagenomes</taxon>
    </lineage>
</organism>
<dbReference type="InterPro" id="IPR049383">
    <property type="entry name" value="UbiD-like_N"/>
</dbReference>
<gene>
    <name evidence="5" type="ORF">METZ01_LOCUS32284</name>
</gene>
<feature type="domain" description="3-octaprenyl-4-hydroxybenzoate carboxy-lyase-like C-terminal" evidence="4">
    <location>
        <begin position="322"/>
        <end position="444"/>
    </location>
</feature>
<evidence type="ECO:0000259" key="2">
    <source>
        <dbReference type="Pfam" id="PF01977"/>
    </source>
</evidence>
<dbReference type="Gene3D" id="3.40.1670.10">
    <property type="entry name" value="UbiD C-terminal domain-like"/>
    <property type="match status" value="1"/>
</dbReference>
<dbReference type="GO" id="GO:0008694">
    <property type="term" value="F:4-hydroxy-3-polyprenylbenzoate decarboxylase activity"/>
    <property type="evidence" value="ECO:0007669"/>
    <property type="project" value="TreeGrafter"/>
</dbReference>
<feature type="domain" description="3-octaprenyl-4-hydroxybenzoate carboxy-lyase-like Rift-related" evidence="2">
    <location>
        <begin position="120"/>
        <end position="316"/>
    </location>
</feature>
<feature type="domain" description="3-octaprenyl-4-hydroxybenzoate carboxy-lyase-like N-terminal" evidence="3">
    <location>
        <begin position="9"/>
        <end position="85"/>
    </location>
</feature>
<proteinExistence type="inferred from homology"/>
<dbReference type="NCBIfam" id="TIGR03701">
    <property type="entry name" value="mena_SCO4490"/>
    <property type="match status" value="1"/>
</dbReference>